<keyword evidence="2" id="KW-1185">Reference proteome</keyword>
<protein>
    <recommendedName>
        <fullName evidence="3">Head decoration protein</fullName>
    </recommendedName>
</protein>
<comment type="caution">
    <text evidence="1">The sequence shown here is derived from an EMBL/GenBank/DDBJ whole genome shotgun (WGS) entry which is preliminary data.</text>
</comment>
<dbReference type="Proteomes" id="UP000054223">
    <property type="component" value="Unassembled WGS sequence"/>
</dbReference>
<accession>A0A9X0L4A0</accession>
<gene>
    <name evidence="1" type="ORF">ASU33_13795</name>
</gene>
<evidence type="ECO:0008006" key="3">
    <source>
        <dbReference type="Google" id="ProtNLM"/>
    </source>
</evidence>
<proteinExistence type="predicted"/>
<dbReference type="EMBL" id="LNAL01000007">
    <property type="protein sequence ID" value="KUG07421.1"/>
    <property type="molecule type" value="Genomic_DNA"/>
</dbReference>
<dbReference type="AlphaFoldDB" id="A0A9X0L4A0"/>
<name>A0A9X0L4A0_SOLP1</name>
<organism evidence="1 2">
    <name type="scientific">Solirubrum puertoriconensis</name>
    <dbReference type="NCBI Taxonomy" id="1751427"/>
    <lineage>
        <taxon>Bacteria</taxon>
        <taxon>Pseudomonadati</taxon>
        <taxon>Bacteroidota</taxon>
        <taxon>Cytophagia</taxon>
        <taxon>Cytophagales</taxon>
    </lineage>
</organism>
<sequence>MAVSGMSVEATTKFVQIGFVEGTASYEDVFTTGANKFMTQTLKFSVNEGGQTAGEVANQIILTPKHAALVKRKSDGKYYLLGLTDGLAATESTQNSGAAKEDAATASFTLTGSNHGHAVEVIMDNTALSALLTRIA</sequence>
<reference evidence="1 2" key="1">
    <citation type="submission" date="2015-11" db="EMBL/GenBank/DDBJ databases">
        <title>Solirubrum puertoriconensis gen. nov. an environmental bacteria isolated in Puerto Rico.</title>
        <authorList>
            <person name="Cuebas-Irizarry M.F."/>
            <person name="Montalvo-Rodriguez R."/>
        </authorList>
    </citation>
    <scope>NUCLEOTIDE SEQUENCE [LARGE SCALE GENOMIC DNA]</scope>
    <source>
        <strain evidence="1 2">MC1A</strain>
    </source>
</reference>
<evidence type="ECO:0000313" key="2">
    <source>
        <dbReference type="Proteomes" id="UP000054223"/>
    </source>
</evidence>
<evidence type="ECO:0000313" key="1">
    <source>
        <dbReference type="EMBL" id="KUG07421.1"/>
    </source>
</evidence>